<comment type="similarity">
    <text evidence="1">Belongs to the THADA family.</text>
</comment>
<evidence type="ECO:0008006" key="9">
    <source>
        <dbReference type="Google" id="ProtNLM"/>
    </source>
</evidence>
<comment type="caution">
    <text evidence="7">The sequence shown here is derived from an EMBL/GenBank/DDBJ whole genome shotgun (WGS) entry which is preliminary data.</text>
</comment>
<dbReference type="PANTHER" id="PTHR14387">
    <property type="entry name" value="THADA/DEATH RECEPTOR INTERACTING PROTEIN"/>
    <property type="match status" value="1"/>
</dbReference>
<dbReference type="InterPro" id="IPR056842">
    <property type="entry name" value="THADA-like_TPR_C"/>
</dbReference>
<accession>A0AAE1EIM7</accession>
<evidence type="ECO:0000259" key="6">
    <source>
        <dbReference type="Pfam" id="PF25151"/>
    </source>
</evidence>
<dbReference type="Proteomes" id="UP001286313">
    <property type="component" value="Unassembled WGS sequence"/>
</dbReference>
<dbReference type="Pfam" id="PF10350">
    <property type="entry name" value="DUF2428"/>
    <property type="match status" value="1"/>
</dbReference>
<dbReference type="GO" id="GO:0030488">
    <property type="term" value="P:tRNA methylation"/>
    <property type="evidence" value="ECO:0007669"/>
    <property type="project" value="TreeGrafter"/>
</dbReference>
<dbReference type="Pfam" id="PF25150">
    <property type="entry name" value="TPR_Trm732"/>
    <property type="match status" value="1"/>
</dbReference>
<dbReference type="InterPro" id="IPR051954">
    <property type="entry name" value="tRNA_methyltransferase_THADA"/>
</dbReference>
<dbReference type="InterPro" id="IPR056843">
    <property type="entry name" value="THADA-like_TPR"/>
</dbReference>
<dbReference type="GO" id="GO:0005829">
    <property type="term" value="C:cytosol"/>
    <property type="evidence" value="ECO:0007669"/>
    <property type="project" value="TreeGrafter"/>
</dbReference>
<dbReference type="Pfam" id="PF25151">
    <property type="entry name" value="TPR_Trm732_C"/>
    <property type="match status" value="2"/>
</dbReference>
<evidence type="ECO:0000259" key="4">
    <source>
        <dbReference type="Pfam" id="PF10350"/>
    </source>
</evidence>
<sequence length="1980" mass="221626">MEPVRHIINHLFTKSVDQKTVHKLNKEICQLPPTTKQSLITEVKEKLRGFLTTDPIPALTTVQRICDGCRELYESLDQLLDDILLTCMAQLRQHIFVAHRTQSPFHVAVKVLYGILQNIFPQTQQYGSTSQESVLRQLHSELLAALTSDMLPSDCGLITATALVLLTHRLKIRDSRTEFLHVLVLSNKLYSSQGSEHLDTKQKLAKCCLEYQKFHCLTENYSDLRCSSIEPSYQVALLFHGLFNSGLEWMYFDKEESNTSQYDRLDDLGSEETFLDGCKGQIVKTAENETLVEIQERNTRVFLYEIYPLLRKLCEGAKSYCFQAFQILHMWLKNIRKLGNMFKKLLDNNEEELHSLTTSTYPLHPSQEAIFTFMSENQNSVFHLLNSNWENPAKGVSDLVYSCMTELLSLHEDGKPNSSQHLASTMLQALVSSDAWASKTTYPPLALAITHFGTKETLAQHPCLPSDLVLSLGVNHLAPAGTSVYKVFLAHLTLTQWSDHFLTPLLAAIQSKDRLTRQYALSLWLPPTLRQYPSAFKEFLSGCKNTTGGWVAKMAILRVVRSNGLVDVDEVLENENRETEHKDSLDRNCTSLESDTGDERQHWPGVIYCNEASSDNTCGSKAFTSPTLIPTVCAALKHVDENVRGEALAFLCLTRKASHPLSSQEANCLRSFFESNANIDSAPFRQGILKCYKALIVRICDSSAAELKKMHVVNSLGKLVKDPVEALEESSILEVNVSMLLWLIKYFHRNLFPDGNYQRRILALQLYKETLLVVYAKDKNSKYVVTSRYKPLCDFTHALSLSLKFSDNEDKEPVIDLALPWTTEALFCSCLDDMSDVREEAENILKVLGCTHGDLRIEELGEWCRLGLALISSPKASDVESGASVLVVAAYICHSKSYNISTLFEKTEERCGNQSLVYFMLNQVEEQFSRAKDNLLLSARAAPIHGSLLALGRCLTENPSMWKMDINTMQSFLVRLTNLMIEIAEFMLSKLACASPNGSAIAPSFAEMGQSVDKIIKECGRCDVDGDNTELDCCQVDISEEDEDDVENGNTLDNALSADHVLVLACCWQTLKACCVVSGWCMTRLIEFLSVDTARRMTRGVVVRTLTSTRHKGAMEAARTAYSQICRALLTAQIEFGQMVFDQVEELLVGLREGQGTSITRRGAGAAMMVQAACGAAPRSTQSLLSNTICSLLSIAKKEVDVNTTVDAAPVLSLHLLQSLVLHAPLAPHMAQYLPAITATCLSAFTSHSWALRNAALQLYGAVVPRMVGQKKVRDDSSTFNSLTAPEFIARHQDLSNFLLNMLENSDKVIGEGKRSGEIKGSERERRDKMDNDPEETCECHGSACDGEGKFITSVCGSVGNVGSKGCDTCIVNKNTKRKNLENQNVQDVSSIEQQSKRSSQSESRHIDEMASIKLSSSLVPALSLVARLSPGTKIQHSSHLTKTLDKLLDMTVRFLASPVHTVRRLAALAVVTLTSTNEARQYIINLTHLLAHPESGSANWFHGNLLMLTNFLETYPELTRDKELKENLVSSLRWLFEPNIKCYINANLTLNIMKLMHIQFNADHIPPDLPVPGAAQYVHTLLKLRMESYPEDTIEMILMTDLLLDYDFIDNSVDYLSNCSVEGNSSWLLKMEVLIWEKLGEESMTHKIVLAVLQLLNVVLMKIEIRESPSSKCLKNLLLILQGNQGLKATSLALITVAHLLKKLCNSEWEEGVKHELILAFVERVKVYSASTSTEEYRLAATTALKICMNSLVNSYHIEANCKEQLIVSCFQLLQDEDSDIRNSASFIVYSFLSTDEQDITHESVIAFHPNIAMRDIVHGIARKCVSSRDWSTMKVLWKICSGQLGEDSTMLNRLLMTSTKSYLFQSHTMNLYKEPKQVSIIVAQALVEALRENTGTDIPDWIPDEEAVLNEQGSILSGLISDQPHLYKHKQLVTATCVYIIACKTYCSMCEVFNISVKLSYPLSWKQDLHCTVIKSWV</sequence>
<feature type="region of interest" description="Disordered" evidence="3">
    <location>
        <begin position="576"/>
        <end position="598"/>
    </location>
</feature>
<dbReference type="InterPro" id="IPR019442">
    <property type="entry name" value="THADA/TRM732_DUF2428"/>
</dbReference>
<organism evidence="7 8">
    <name type="scientific">Petrolisthes cinctipes</name>
    <name type="common">Flat porcelain crab</name>
    <dbReference type="NCBI Taxonomy" id="88211"/>
    <lineage>
        <taxon>Eukaryota</taxon>
        <taxon>Metazoa</taxon>
        <taxon>Ecdysozoa</taxon>
        <taxon>Arthropoda</taxon>
        <taxon>Crustacea</taxon>
        <taxon>Multicrustacea</taxon>
        <taxon>Malacostraca</taxon>
        <taxon>Eumalacostraca</taxon>
        <taxon>Eucarida</taxon>
        <taxon>Decapoda</taxon>
        <taxon>Pleocyemata</taxon>
        <taxon>Anomura</taxon>
        <taxon>Galatheoidea</taxon>
        <taxon>Porcellanidae</taxon>
        <taxon>Petrolisthes</taxon>
    </lineage>
</organism>
<evidence type="ECO:0000313" key="7">
    <source>
        <dbReference type="EMBL" id="KAK3853018.1"/>
    </source>
</evidence>
<feature type="domain" description="tRNA (32-2'-O)-methyltransferase regulator THADA-like C-terminal TPR repeats region" evidence="6">
    <location>
        <begin position="1253"/>
        <end position="1308"/>
    </location>
</feature>
<feature type="region of interest" description="Disordered" evidence="3">
    <location>
        <begin position="1385"/>
        <end position="1405"/>
    </location>
</feature>
<feature type="region of interest" description="Disordered" evidence="3">
    <location>
        <begin position="1313"/>
        <end position="1335"/>
    </location>
</feature>
<evidence type="ECO:0000259" key="5">
    <source>
        <dbReference type="Pfam" id="PF25150"/>
    </source>
</evidence>
<protein>
    <recommendedName>
        <fullName evidence="9">DUF2428 domain-containing protein</fullName>
    </recommendedName>
</protein>
<feature type="domain" description="DUF2428" evidence="4">
    <location>
        <begin position="973"/>
        <end position="1251"/>
    </location>
</feature>
<gene>
    <name evidence="7" type="ORF">Pcinc_040419</name>
</gene>
<feature type="domain" description="tRNA (32-2'-O)-methyltransferase regulator THADA-like TPR repeats region" evidence="5">
    <location>
        <begin position="632"/>
        <end position="773"/>
    </location>
</feature>
<dbReference type="InterPro" id="IPR016024">
    <property type="entry name" value="ARM-type_fold"/>
</dbReference>
<dbReference type="PANTHER" id="PTHR14387:SF0">
    <property type="entry name" value="DUF2428 DOMAIN-CONTAINING PROTEIN"/>
    <property type="match status" value="1"/>
</dbReference>
<evidence type="ECO:0000313" key="8">
    <source>
        <dbReference type="Proteomes" id="UP001286313"/>
    </source>
</evidence>
<feature type="domain" description="tRNA (32-2'-O)-methyltransferase regulator THADA-like C-terminal TPR repeats region" evidence="6">
    <location>
        <begin position="1412"/>
        <end position="1510"/>
    </location>
</feature>
<feature type="compositionally biased region" description="Low complexity" evidence="3">
    <location>
        <begin position="1390"/>
        <end position="1402"/>
    </location>
</feature>
<name>A0AAE1EIM7_PETCI</name>
<dbReference type="SUPFAM" id="SSF48371">
    <property type="entry name" value="ARM repeat"/>
    <property type="match status" value="2"/>
</dbReference>
<proteinExistence type="inferred from homology"/>
<evidence type="ECO:0000256" key="2">
    <source>
        <dbReference type="ARBA" id="ARBA00022694"/>
    </source>
</evidence>
<evidence type="ECO:0000256" key="3">
    <source>
        <dbReference type="SAM" id="MobiDB-lite"/>
    </source>
</evidence>
<feature type="compositionally biased region" description="Basic and acidic residues" evidence="3">
    <location>
        <begin position="576"/>
        <end position="586"/>
    </location>
</feature>
<reference evidence="7" key="1">
    <citation type="submission" date="2023-10" db="EMBL/GenBank/DDBJ databases">
        <title>Genome assemblies of two species of porcelain crab, Petrolisthes cinctipes and Petrolisthes manimaculis (Anomura: Porcellanidae).</title>
        <authorList>
            <person name="Angst P."/>
        </authorList>
    </citation>
    <scope>NUCLEOTIDE SEQUENCE</scope>
    <source>
        <strain evidence="7">PB745_01</strain>
        <tissue evidence="7">Gill</tissue>
    </source>
</reference>
<keyword evidence="2" id="KW-0819">tRNA processing</keyword>
<keyword evidence="8" id="KW-1185">Reference proteome</keyword>
<dbReference type="EMBL" id="JAWQEG010007139">
    <property type="protein sequence ID" value="KAK3853018.1"/>
    <property type="molecule type" value="Genomic_DNA"/>
</dbReference>
<feature type="compositionally biased region" description="Basic and acidic residues" evidence="3">
    <location>
        <begin position="1313"/>
        <end position="1332"/>
    </location>
</feature>
<evidence type="ECO:0000256" key="1">
    <source>
        <dbReference type="ARBA" id="ARBA00010409"/>
    </source>
</evidence>